<evidence type="ECO:0000256" key="3">
    <source>
        <dbReference type="SAM" id="SignalP"/>
    </source>
</evidence>
<reference evidence="5 7" key="2">
    <citation type="submission" date="2018-12" db="EMBL/GenBank/DDBJ databases">
        <authorList>
            <consortium name="Pathogen Informatics"/>
        </authorList>
    </citation>
    <scope>NUCLEOTIDE SEQUENCE [LARGE SCALE GENOMIC DNA]</scope>
    <source>
        <strain evidence="5 7">NCTC12735</strain>
        <plasmid evidence="7">12</plasmid>
    </source>
</reference>
<evidence type="ECO:0000313" key="4">
    <source>
        <dbReference type="EMBL" id="KTC65817.1"/>
    </source>
</evidence>
<comment type="similarity">
    <text evidence="1">Belongs to the membrane fusion protein (MFP) (TC 8.A.1) family.</text>
</comment>
<keyword evidence="5" id="KW-0614">Plasmid</keyword>
<dbReference type="Gene3D" id="2.40.50.100">
    <property type="match status" value="1"/>
</dbReference>
<gene>
    <name evidence="4" type="ORF">Lade_0475</name>
    <name evidence="5" type="ORF">NCTC12735_00872</name>
</gene>
<name>A0A0W0R448_9GAMM</name>
<dbReference type="GO" id="GO:0015562">
    <property type="term" value="F:efflux transmembrane transporter activity"/>
    <property type="evidence" value="ECO:0007669"/>
    <property type="project" value="TreeGrafter"/>
</dbReference>
<feature type="coiled-coil region" evidence="2">
    <location>
        <begin position="77"/>
        <end position="104"/>
    </location>
</feature>
<feature type="chain" id="PRO_5033727757" evidence="3">
    <location>
        <begin position="21"/>
        <end position="284"/>
    </location>
</feature>
<evidence type="ECO:0000256" key="1">
    <source>
        <dbReference type="ARBA" id="ARBA00009477"/>
    </source>
</evidence>
<dbReference type="Proteomes" id="UP000054859">
    <property type="component" value="Unassembled WGS sequence"/>
</dbReference>
<reference evidence="4 6" key="1">
    <citation type="submission" date="2015-11" db="EMBL/GenBank/DDBJ databases">
        <title>Identification of large and diverse effector repertoires of 38 Legionella species.</title>
        <authorList>
            <person name="Burstein D."/>
            <person name="Amaro F."/>
            <person name="Zusman T."/>
            <person name="Lifshitz Z."/>
            <person name="Cohen O."/>
            <person name="Gilbert J.A."/>
            <person name="Pupko T."/>
            <person name="Shuman H.A."/>
            <person name="Segal G."/>
        </authorList>
    </citation>
    <scope>NUCLEOTIDE SEQUENCE [LARGE SCALE GENOMIC DNA]</scope>
    <source>
        <strain evidence="4 6">1762-AUS-E</strain>
    </source>
</reference>
<dbReference type="OrthoDB" id="8558741at2"/>
<keyword evidence="6" id="KW-1185">Reference proteome</keyword>
<protein>
    <submittedName>
        <fullName evidence="4">Hemolysin D</fullName>
    </submittedName>
</protein>
<dbReference type="PATRIC" id="fig|45056.6.peg.494"/>
<dbReference type="Gene3D" id="1.10.287.470">
    <property type="entry name" value="Helix hairpin bin"/>
    <property type="match status" value="1"/>
</dbReference>
<dbReference type="STRING" id="45056.Lade_0475"/>
<dbReference type="NCBIfam" id="TIGR01730">
    <property type="entry name" value="RND_mfp"/>
    <property type="match status" value="1"/>
</dbReference>
<organism evidence="4 6">
    <name type="scientific">Legionella adelaidensis</name>
    <dbReference type="NCBI Taxonomy" id="45056"/>
    <lineage>
        <taxon>Bacteria</taxon>
        <taxon>Pseudomonadati</taxon>
        <taxon>Pseudomonadota</taxon>
        <taxon>Gammaproteobacteria</taxon>
        <taxon>Legionellales</taxon>
        <taxon>Legionellaceae</taxon>
        <taxon>Legionella</taxon>
    </lineage>
</organism>
<dbReference type="InterPro" id="IPR006143">
    <property type="entry name" value="RND_pump_MFP"/>
</dbReference>
<dbReference type="KEGG" id="ladl:NCTC12735_00872"/>
<sequence length="284" mass="31998">MLIRLMVFIFSLFAMLLLNSCSQSPNKKTNGYIEGRYTYIATNASGFLEKLHVRKGHVVKTGQLLFTLDEQPELSQLNIAEENLKQAYAAREEVKAQLELAKSNSQRYQVLATKNAIEKTVYEAEKAKHEGSIAELDAAQANIAAKTAALAEARWMKDQKIGTAPVSGLVFDIYYRKGEYTVAQKPILSLLAPEDIKAIFYIPQTDLSRVHLDDKVMINCDGCRHLYVAHISYISPTAEYTPPVIYSAETNSKLVYRIEANFEPRDAYHLHPGQPIYISYNVND</sequence>
<geneLocation type="plasmid" evidence="5 7">
    <name>12</name>
</geneLocation>
<keyword evidence="3" id="KW-0732">Signal</keyword>
<dbReference type="SUPFAM" id="SSF111369">
    <property type="entry name" value="HlyD-like secretion proteins"/>
    <property type="match status" value="1"/>
</dbReference>
<proteinExistence type="inferred from homology"/>
<evidence type="ECO:0000313" key="5">
    <source>
        <dbReference type="EMBL" id="VEH85246.1"/>
    </source>
</evidence>
<dbReference type="Gene3D" id="2.40.30.170">
    <property type="match status" value="1"/>
</dbReference>
<evidence type="ECO:0000313" key="7">
    <source>
        <dbReference type="Proteomes" id="UP000281170"/>
    </source>
</evidence>
<evidence type="ECO:0000313" key="6">
    <source>
        <dbReference type="Proteomes" id="UP000054859"/>
    </source>
</evidence>
<dbReference type="EMBL" id="LR134421">
    <property type="protein sequence ID" value="VEH85246.1"/>
    <property type="molecule type" value="Genomic_DNA"/>
</dbReference>
<accession>A0A0W0R448</accession>
<keyword evidence="2" id="KW-0175">Coiled coil</keyword>
<dbReference type="PANTHER" id="PTHR30469">
    <property type="entry name" value="MULTIDRUG RESISTANCE PROTEIN MDTA"/>
    <property type="match status" value="1"/>
</dbReference>
<dbReference type="Proteomes" id="UP000281170">
    <property type="component" value="Plasmid 12"/>
</dbReference>
<dbReference type="RefSeq" id="WP_065310924.1">
    <property type="nucleotide sequence ID" value="NZ_CAAAHS010000004.1"/>
</dbReference>
<feature type="signal peptide" evidence="3">
    <location>
        <begin position="1"/>
        <end position="20"/>
    </location>
</feature>
<dbReference type="AlphaFoldDB" id="A0A0W0R448"/>
<dbReference type="GO" id="GO:1990281">
    <property type="term" value="C:efflux pump complex"/>
    <property type="evidence" value="ECO:0007669"/>
    <property type="project" value="TreeGrafter"/>
</dbReference>
<dbReference type="EMBL" id="LNKA01000001">
    <property type="protein sequence ID" value="KTC65817.1"/>
    <property type="molecule type" value="Genomic_DNA"/>
</dbReference>
<dbReference type="PANTHER" id="PTHR30469:SF33">
    <property type="entry name" value="SLR1207 PROTEIN"/>
    <property type="match status" value="1"/>
</dbReference>
<evidence type="ECO:0000256" key="2">
    <source>
        <dbReference type="SAM" id="Coils"/>
    </source>
</evidence>